<evidence type="ECO:0000259" key="1">
    <source>
        <dbReference type="Pfam" id="PF00485"/>
    </source>
</evidence>
<dbReference type="GO" id="GO:0016301">
    <property type="term" value="F:kinase activity"/>
    <property type="evidence" value="ECO:0007669"/>
    <property type="project" value="UniProtKB-KW"/>
</dbReference>
<dbReference type="AlphaFoldDB" id="A0A4R8V112"/>
<dbReference type="InterPro" id="IPR027417">
    <property type="entry name" value="P-loop_NTPase"/>
</dbReference>
<dbReference type="InterPro" id="IPR006083">
    <property type="entry name" value="PRK/URK"/>
</dbReference>
<gene>
    <name evidence="2" type="ORF">E3O06_04315</name>
</gene>
<dbReference type="OrthoDB" id="3192509at2"/>
<dbReference type="EMBL" id="SOEY01000007">
    <property type="protein sequence ID" value="TFB75869.1"/>
    <property type="molecule type" value="Genomic_DNA"/>
</dbReference>
<dbReference type="Proteomes" id="UP000298173">
    <property type="component" value="Unassembled WGS sequence"/>
</dbReference>
<protein>
    <submittedName>
        <fullName evidence="2">Nucleoside/nucleotide kinase family protein</fullName>
    </submittedName>
</protein>
<sequence length="213" mass="23450">MPAIVAPASVAPLLETLRRTARESGARQLIGIVGAPGTGKSTFAQYLADQLGNDECVVVPMDGFHLANTIIEGTPLQSRKGAIDTFDAGGYLSLLRRLKERDEPVVYAPSYRRGLEEAIGASIAIPKSVAFVITEGNYLLSDIDPWNRVREFLSETWFVDTPREVRIGRLIERHVAFGKDLEAATAWAEGPDEANARYIETTKIHANRIIEWS</sequence>
<keyword evidence="2" id="KW-0808">Transferase</keyword>
<name>A0A4R8V112_9MICO</name>
<dbReference type="Gene3D" id="3.40.50.300">
    <property type="entry name" value="P-loop containing nucleotide triphosphate hydrolases"/>
    <property type="match status" value="2"/>
</dbReference>
<dbReference type="SUPFAM" id="SSF52540">
    <property type="entry name" value="P-loop containing nucleoside triphosphate hydrolases"/>
    <property type="match status" value="1"/>
</dbReference>
<keyword evidence="3" id="KW-1185">Reference proteome</keyword>
<dbReference type="RefSeq" id="WP_134501766.1">
    <property type="nucleotide sequence ID" value="NZ_SOEY01000007.1"/>
</dbReference>
<proteinExistence type="predicted"/>
<evidence type="ECO:0000313" key="2">
    <source>
        <dbReference type="EMBL" id="TFB75869.1"/>
    </source>
</evidence>
<accession>A0A4R8V112</accession>
<feature type="domain" description="Phosphoribulokinase/uridine kinase" evidence="1">
    <location>
        <begin position="29"/>
        <end position="210"/>
    </location>
</feature>
<dbReference type="NCBIfam" id="NF006743">
    <property type="entry name" value="PRK09270.1-2"/>
    <property type="match status" value="1"/>
</dbReference>
<keyword evidence="2" id="KW-0418">Kinase</keyword>
<dbReference type="GO" id="GO:0005524">
    <property type="term" value="F:ATP binding"/>
    <property type="evidence" value="ECO:0007669"/>
    <property type="project" value="InterPro"/>
</dbReference>
<dbReference type="PANTHER" id="PTHR10285">
    <property type="entry name" value="URIDINE KINASE"/>
    <property type="match status" value="1"/>
</dbReference>
<organism evidence="2 3">
    <name type="scientific">Cryobacterium glaciale</name>
    <dbReference type="NCBI Taxonomy" id="1259145"/>
    <lineage>
        <taxon>Bacteria</taxon>
        <taxon>Bacillati</taxon>
        <taxon>Actinomycetota</taxon>
        <taxon>Actinomycetes</taxon>
        <taxon>Micrococcales</taxon>
        <taxon>Microbacteriaceae</taxon>
        <taxon>Cryobacterium</taxon>
    </lineage>
</organism>
<dbReference type="Pfam" id="PF00485">
    <property type="entry name" value="PRK"/>
    <property type="match status" value="1"/>
</dbReference>
<comment type="caution">
    <text evidence="2">The sequence shown here is derived from an EMBL/GenBank/DDBJ whole genome shotgun (WGS) entry which is preliminary data.</text>
</comment>
<reference evidence="2 3" key="1">
    <citation type="submission" date="2019-03" db="EMBL/GenBank/DDBJ databases">
        <title>Genomics of glacier-inhabiting Cryobacterium strains.</title>
        <authorList>
            <person name="Liu Q."/>
            <person name="Xin Y.-H."/>
        </authorList>
    </citation>
    <scope>NUCLEOTIDE SEQUENCE [LARGE SCALE GENOMIC DNA]</scope>
    <source>
        <strain evidence="2 3">HLT2-23</strain>
    </source>
</reference>
<evidence type="ECO:0000313" key="3">
    <source>
        <dbReference type="Proteomes" id="UP000298173"/>
    </source>
</evidence>